<dbReference type="Proteomes" id="UP000203990">
    <property type="component" value="Segment"/>
</dbReference>
<evidence type="ECO:0000313" key="2">
    <source>
        <dbReference type="Proteomes" id="UP000203990"/>
    </source>
</evidence>
<dbReference type="OrthoDB" id="25272at10239"/>
<dbReference type="KEGG" id="vg:26523195"/>
<evidence type="ECO:0000313" key="1">
    <source>
        <dbReference type="EMBL" id="ALM02616.1"/>
    </source>
</evidence>
<protein>
    <submittedName>
        <fullName evidence="1">Uncharacterized protein</fullName>
    </submittedName>
</protein>
<sequence length="83" mass="9849">MTAPHGAVMLYVSNIRGNTVYKLTWEQAKQAMREGKRVRNKWFSGDEFFEMKDGKIVCEMGYNMAKWYRGESWQDCWGWSVIE</sequence>
<organism evidence="1 2">
    <name type="scientific">Klebsiella phage vB_KpnM_KB57</name>
    <dbReference type="NCBI Taxonomy" id="1719140"/>
    <lineage>
        <taxon>Viruses</taxon>
        <taxon>Duplodnaviria</taxon>
        <taxon>Heunggongvirae</taxon>
        <taxon>Uroviricota</taxon>
        <taxon>Caudoviricetes</taxon>
        <taxon>Vequintavirinae</taxon>
        <taxon>Mydovirus</taxon>
        <taxon>Mydovirus KB57</taxon>
    </lineage>
</organism>
<proteinExistence type="predicted"/>
<dbReference type="EMBL" id="KT934943">
    <property type="protein sequence ID" value="ALM02616.1"/>
    <property type="molecule type" value="Genomic_DNA"/>
</dbReference>
<dbReference type="RefSeq" id="YP_009187842.1">
    <property type="nucleotide sequence ID" value="NC_028659.1"/>
</dbReference>
<reference evidence="1 2" key="1">
    <citation type="submission" date="2015-10" db="EMBL/GenBank/DDBJ databases">
        <title>Complete genome sequence of Klebsiella pneumoniae bacteriophage vB_KpnM_KB57.</title>
        <authorList>
            <person name="Volozhantsev N.V."/>
            <person name="Popova A.V."/>
            <person name="Krasilnikova V.M."/>
            <person name="Bogun A.G."/>
        </authorList>
    </citation>
    <scope>NUCLEOTIDE SEQUENCE [LARGE SCALE GENOMIC DNA]</scope>
</reference>
<name>A0A0S1S1T1_9CAUD</name>
<accession>A0A0S1S1T1</accession>
<keyword evidence="2" id="KW-1185">Reference proteome</keyword>
<gene>
    <name evidence="1" type="ORF">KB57_229</name>
</gene>
<dbReference type="GeneID" id="26523195"/>